<evidence type="ECO:0000256" key="3">
    <source>
        <dbReference type="ARBA" id="ARBA00023082"/>
    </source>
</evidence>
<feature type="compositionally biased region" description="Polar residues" evidence="5">
    <location>
        <begin position="473"/>
        <end position="482"/>
    </location>
</feature>
<keyword evidence="3" id="KW-0731">Sigma factor</keyword>
<feature type="domain" description="RNA polymerase sigma-70 region 2" evidence="6">
    <location>
        <begin position="30"/>
        <end position="97"/>
    </location>
</feature>
<dbReference type="InterPro" id="IPR036388">
    <property type="entry name" value="WH-like_DNA-bd_sf"/>
</dbReference>
<dbReference type="NCBIfam" id="TIGR02937">
    <property type="entry name" value="sigma70-ECF"/>
    <property type="match status" value="1"/>
</dbReference>
<feature type="compositionally biased region" description="Polar residues" evidence="5">
    <location>
        <begin position="337"/>
        <end position="361"/>
    </location>
</feature>
<dbReference type="PANTHER" id="PTHR43133:SF51">
    <property type="entry name" value="RNA POLYMERASE SIGMA FACTOR"/>
    <property type="match status" value="1"/>
</dbReference>
<dbReference type="RefSeq" id="WP_179970299.1">
    <property type="nucleotide sequence ID" value="NZ_AP022577.1"/>
</dbReference>
<keyword evidence="8" id="KW-1185">Reference proteome</keyword>
<sequence>MTAVPDWDIVSDADLVGAALSGDRAAFAGIYDRYADRLHDYCVGMVRDRDAAADCVQDVFCTAATALNKLREPDKLRPWLYAIARNEALRRIRQRRREEPSEDLPEEASGDAGPDTLAARNELAKLVAEAAGGLSDRDRSVLELGYRHGLEGPELAEALGVSTASANKIMQRLRDTMERSLGALLVARRGQAGNNCPELGAILAGWDGTFTILMRKRIARHIEGCAVCEQDRRRLVNPVALLGGTPLFIPAPTWLRDRTLGHIQLTSATTDLNSAPTQARDSVPDTPTEQFAAADGGDEEPPAAQPPGRVMLTMSLLIGIPLIVLALTIAWRYETNTPVSPQGVTNTITPSPSHTPENTPSIPAPQPSAPTAVVTAPAEPTEVRPPQPVPPPQQSPVPPPPAPPVIAPEPSPLPLPPPRHHRPPVITEEPPPSEAPPVVSEPPPPPPPPRPLPPRPPRPRPPVNGGPVEPAPVTTTQPPVIY</sequence>
<dbReference type="InterPro" id="IPR007627">
    <property type="entry name" value="RNA_pol_sigma70_r2"/>
</dbReference>
<dbReference type="InterPro" id="IPR013324">
    <property type="entry name" value="RNA_pol_sigma_r3/r4-like"/>
</dbReference>
<gene>
    <name evidence="7" type="ORF">MAUB_21500</name>
</gene>
<feature type="compositionally biased region" description="Acidic residues" evidence="5">
    <location>
        <begin position="100"/>
        <end position="109"/>
    </location>
</feature>
<evidence type="ECO:0000256" key="1">
    <source>
        <dbReference type="ARBA" id="ARBA00010641"/>
    </source>
</evidence>
<dbReference type="SUPFAM" id="SSF88946">
    <property type="entry name" value="Sigma2 domain of RNA polymerase sigma factors"/>
    <property type="match status" value="1"/>
</dbReference>
<evidence type="ECO:0000313" key="7">
    <source>
        <dbReference type="EMBL" id="BBX84277.1"/>
    </source>
</evidence>
<dbReference type="Gene3D" id="1.10.1740.10">
    <property type="match status" value="1"/>
</dbReference>
<organism evidence="7 8">
    <name type="scientific">Mycolicibacterium aubagnense</name>
    <dbReference type="NCBI Taxonomy" id="319707"/>
    <lineage>
        <taxon>Bacteria</taxon>
        <taxon>Bacillati</taxon>
        <taxon>Actinomycetota</taxon>
        <taxon>Actinomycetes</taxon>
        <taxon>Mycobacteriales</taxon>
        <taxon>Mycobacteriaceae</taxon>
        <taxon>Mycolicibacterium</taxon>
    </lineage>
</organism>
<reference evidence="7 8" key="1">
    <citation type="journal article" date="2019" name="Emerg. Microbes Infect.">
        <title>Comprehensive subspecies identification of 175 nontuberculous mycobacteria species based on 7547 genomic profiles.</title>
        <authorList>
            <person name="Matsumoto Y."/>
            <person name="Kinjo T."/>
            <person name="Motooka D."/>
            <person name="Nabeya D."/>
            <person name="Jung N."/>
            <person name="Uechi K."/>
            <person name="Horii T."/>
            <person name="Iida T."/>
            <person name="Fujita J."/>
            <person name="Nakamura S."/>
        </authorList>
    </citation>
    <scope>NUCLEOTIDE SEQUENCE [LARGE SCALE GENOMIC DNA]</scope>
    <source>
        <strain evidence="7 8">JCM 15296</strain>
    </source>
</reference>
<dbReference type="InterPro" id="IPR039425">
    <property type="entry name" value="RNA_pol_sigma-70-like"/>
</dbReference>
<feature type="compositionally biased region" description="Pro residues" evidence="5">
    <location>
        <begin position="383"/>
        <end position="417"/>
    </location>
</feature>
<dbReference type="Pfam" id="PF04542">
    <property type="entry name" value="Sigma70_r2"/>
    <property type="match status" value="1"/>
</dbReference>
<comment type="similarity">
    <text evidence="1">Belongs to the sigma-70 factor family. ECF subfamily.</text>
</comment>
<accession>A0ABM7IC77</accession>
<feature type="compositionally biased region" description="Low complexity" evidence="5">
    <location>
        <begin position="369"/>
        <end position="380"/>
    </location>
</feature>
<dbReference type="PANTHER" id="PTHR43133">
    <property type="entry name" value="RNA POLYMERASE ECF-TYPE SIGMA FACTO"/>
    <property type="match status" value="1"/>
</dbReference>
<protein>
    <recommendedName>
        <fullName evidence="6">RNA polymerase sigma-70 region 2 domain-containing protein</fullName>
    </recommendedName>
</protein>
<dbReference type="EMBL" id="AP022577">
    <property type="protein sequence ID" value="BBX84277.1"/>
    <property type="molecule type" value="Genomic_DNA"/>
</dbReference>
<evidence type="ECO:0000256" key="5">
    <source>
        <dbReference type="SAM" id="MobiDB-lite"/>
    </source>
</evidence>
<dbReference type="Gene3D" id="1.10.10.10">
    <property type="entry name" value="Winged helix-like DNA-binding domain superfamily/Winged helix DNA-binding domain"/>
    <property type="match status" value="1"/>
</dbReference>
<feature type="region of interest" description="Disordered" evidence="5">
    <location>
        <begin position="271"/>
        <end position="307"/>
    </location>
</feature>
<evidence type="ECO:0000313" key="8">
    <source>
        <dbReference type="Proteomes" id="UP000465609"/>
    </source>
</evidence>
<proteinExistence type="inferred from homology"/>
<dbReference type="Proteomes" id="UP000465609">
    <property type="component" value="Chromosome"/>
</dbReference>
<evidence type="ECO:0000256" key="4">
    <source>
        <dbReference type="ARBA" id="ARBA00023163"/>
    </source>
</evidence>
<dbReference type="InterPro" id="IPR013325">
    <property type="entry name" value="RNA_pol_sigma_r2"/>
</dbReference>
<feature type="region of interest" description="Disordered" evidence="5">
    <location>
        <begin position="337"/>
        <end position="482"/>
    </location>
</feature>
<keyword evidence="4" id="KW-0804">Transcription</keyword>
<feature type="compositionally biased region" description="Polar residues" evidence="5">
    <location>
        <begin position="271"/>
        <end position="289"/>
    </location>
</feature>
<keyword evidence="2" id="KW-0805">Transcription regulation</keyword>
<evidence type="ECO:0000256" key="2">
    <source>
        <dbReference type="ARBA" id="ARBA00023015"/>
    </source>
</evidence>
<feature type="compositionally biased region" description="Pro residues" evidence="5">
    <location>
        <begin position="429"/>
        <end position="464"/>
    </location>
</feature>
<dbReference type="InterPro" id="IPR014284">
    <property type="entry name" value="RNA_pol_sigma-70_dom"/>
</dbReference>
<evidence type="ECO:0000259" key="6">
    <source>
        <dbReference type="Pfam" id="PF04542"/>
    </source>
</evidence>
<feature type="region of interest" description="Disordered" evidence="5">
    <location>
        <begin position="96"/>
        <end position="115"/>
    </location>
</feature>
<name>A0ABM7IC77_9MYCO</name>
<dbReference type="SUPFAM" id="SSF88659">
    <property type="entry name" value="Sigma3 and sigma4 domains of RNA polymerase sigma factors"/>
    <property type="match status" value="1"/>
</dbReference>